<dbReference type="EMBL" id="JBHSOE010000056">
    <property type="protein sequence ID" value="MFC5659045.1"/>
    <property type="molecule type" value="Genomic_DNA"/>
</dbReference>
<keyword evidence="2" id="KW-1185">Reference proteome</keyword>
<gene>
    <name evidence="1" type="ORF">ACFP3J_26685</name>
</gene>
<comment type="caution">
    <text evidence="1">The sequence shown here is derived from an EMBL/GenBank/DDBJ whole genome shotgun (WGS) entry which is preliminary data.</text>
</comment>
<reference evidence="2" key="1">
    <citation type="journal article" date="2019" name="Int. J. Syst. Evol. Microbiol.">
        <title>The Global Catalogue of Microorganisms (GCM) 10K type strain sequencing project: providing services to taxonomists for standard genome sequencing and annotation.</title>
        <authorList>
            <consortium name="The Broad Institute Genomics Platform"/>
            <consortium name="The Broad Institute Genome Sequencing Center for Infectious Disease"/>
            <person name="Wu L."/>
            <person name="Ma J."/>
        </authorList>
    </citation>
    <scope>NUCLEOTIDE SEQUENCE [LARGE SCALE GENOMIC DNA]</scope>
    <source>
        <strain evidence="2">KCTC 5701</strain>
    </source>
</reference>
<evidence type="ECO:0000313" key="1">
    <source>
        <dbReference type="EMBL" id="MFC5659045.1"/>
    </source>
</evidence>
<name>A0ABW0WN61_STRNO</name>
<dbReference type="Proteomes" id="UP001596065">
    <property type="component" value="Unassembled WGS sequence"/>
</dbReference>
<dbReference type="RefSeq" id="WP_344347714.1">
    <property type="nucleotide sequence ID" value="NZ_BAAASM010000012.1"/>
</dbReference>
<evidence type="ECO:0000313" key="2">
    <source>
        <dbReference type="Proteomes" id="UP001596065"/>
    </source>
</evidence>
<organism evidence="1 2">
    <name type="scientific">Streptomyces nogalater</name>
    <dbReference type="NCBI Taxonomy" id="38314"/>
    <lineage>
        <taxon>Bacteria</taxon>
        <taxon>Bacillati</taxon>
        <taxon>Actinomycetota</taxon>
        <taxon>Actinomycetes</taxon>
        <taxon>Kitasatosporales</taxon>
        <taxon>Streptomycetaceae</taxon>
        <taxon>Streptomyces</taxon>
    </lineage>
</organism>
<accession>A0ABW0WN61</accession>
<protein>
    <submittedName>
        <fullName evidence="1">Uncharacterized protein</fullName>
    </submittedName>
</protein>
<sequence>MVISPFIRVHVNWPADTIDPFQPLAVLVLDTRTLTGTWLWAGCRAMADGGASETGRPVTALDAAPRPAVFRPPASGTRRSALL</sequence>
<proteinExistence type="predicted"/>